<sequence>MRITGHLISQAGVARRGVPVSNEAGEGNFEPGKHEFPSLGNKDDEEALIGTERPAKKPVLLQLPIKPWTTAMKCCENIPNHGHAQACNVLFNPKAAGGNGAPLSLSSPWMHRSRHVVIPYITQCLSWPTRPPRSASSASRSQVLSQRFSPDDICNAIIHVPPLLYRSCIYTLALLSSKGLFRLNTSHHLPAGPQERIQPPTTSSGCHHGIP</sequence>
<dbReference type="EMBL" id="KN818462">
    <property type="protein sequence ID" value="KIL55901.1"/>
    <property type="molecule type" value="Genomic_DNA"/>
</dbReference>
<feature type="region of interest" description="Disordered" evidence="1">
    <location>
        <begin position="20"/>
        <end position="40"/>
    </location>
</feature>
<dbReference type="HOGENOM" id="CLU_1304578_0_0_1"/>
<reference evidence="2 3" key="1">
    <citation type="submission" date="2014-04" db="EMBL/GenBank/DDBJ databases">
        <title>Evolutionary Origins and Diversification of the Mycorrhizal Mutualists.</title>
        <authorList>
            <consortium name="DOE Joint Genome Institute"/>
            <consortium name="Mycorrhizal Genomics Consortium"/>
            <person name="Kohler A."/>
            <person name="Kuo A."/>
            <person name="Nagy L.G."/>
            <person name="Floudas D."/>
            <person name="Copeland A."/>
            <person name="Barry K.W."/>
            <person name="Cichocki N."/>
            <person name="Veneault-Fourrey C."/>
            <person name="LaButti K."/>
            <person name="Lindquist E.A."/>
            <person name="Lipzen A."/>
            <person name="Lundell T."/>
            <person name="Morin E."/>
            <person name="Murat C."/>
            <person name="Riley R."/>
            <person name="Ohm R."/>
            <person name="Sun H."/>
            <person name="Tunlid A."/>
            <person name="Henrissat B."/>
            <person name="Grigoriev I.V."/>
            <person name="Hibbett D.S."/>
            <person name="Martin F."/>
        </authorList>
    </citation>
    <scope>NUCLEOTIDE SEQUENCE [LARGE SCALE GENOMIC DNA]</scope>
    <source>
        <strain evidence="2 3">Koide BX008</strain>
    </source>
</reference>
<evidence type="ECO:0000256" key="1">
    <source>
        <dbReference type="SAM" id="MobiDB-lite"/>
    </source>
</evidence>
<dbReference type="Proteomes" id="UP000054549">
    <property type="component" value="Unassembled WGS sequence"/>
</dbReference>
<dbReference type="InParanoid" id="A0A0C2WGX6"/>
<evidence type="ECO:0000313" key="2">
    <source>
        <dbReference type="EMBL" id="KIL55901.1"/>
    </source>
</evidence>
<accession>A0A0C2WGX6</accession>
<protein>
    <submittedName>
        <fullName evidence="2">Uncharacterized protein</fullName>
    </submittedName>
</protein>
<gene>
    <name evidence="2" type="ORF">M378DRAFT_17535</name>
</gene>
<evidence type="ECO:0000313" key="3">
    <source>
        <dbReference type="Proteomes" id="UP000054549"/>
    </source>
</evidence>
<keyword evidence="3" id="KW-1185">Reference proteome</keyword>
<feature type="region of interest" description="Disordered" evidence="1">
    <location>
        <begin position="188"/>
        <end position="211"/>
    </location>
</feature>
<name>A0A0C2WGX6_AMAMK</name>
<proteinExistence type="predicted"/>
<organism evidence="2 3">
    <name type="scientific">Amanita muscaria (strain Koide BX008)</name>
    <dbReference type="NCBI Taxonomy" id="946122"/>
    <lineage>
        <taxon>Eukaryota</taxon>
        <taxon>Fungi</taxon>
        <taxon>Dikarya</taxon>
        <taxon>Basidiomycota</taxon>
        <taxon>Agaricomycotina</taxon>
        <taxon>Agaricomycetes</taxon>
        <taxon>Agaricomycetidae</taxon>
        <taxon>Agaricales</taxon>
        <taxon>Pluteineae</taxon>
        <taxon>Amanitaceae</taxon>
        <taxon>Amanita</taxon>
    </lineage>
</organism>
<dbReference type="AlphaFoldDB" id="A0A0C2WGX6"/>